<feature type="domain" description="DUF7950" evidence="2">
    <location>
        <begin position="117"/>
        <end position="179"/>
    </location>
</feature>
<dbReference type="Pfam" id="PF25821">
    <property type="entry name" value="DUF7950"/>
    <property type="match status" value="1"/>
</dbReference>
<feature type="region of interest" description="Disordered" evidence="1">
    <location>
        <begin position="34"/>
        <end position="110"/>
    </location>
</feature>
<comment type="caution">
    <text evidence="3">The sequence shown here is derived from an EMBL/GenBank/DDBJ whole genome shotgun (WGS) entry which is preliminary data.</text>
</comment>
<dbReference type="PANTHER" id="PTHR33595:SF7">
    <property type="entry name" value="OS12G0242500 PROTEIN"/>
    <property type="match status" value="1"/>
</dbReference>
<accession>A0A328DAR9</accession>
<protein>
    <recommendedName>
        <fullName evidence="2">DUF7950 domain-containing protein</fullName>
    </recommendedName>
</protein>
<evidence type="ECO:0000256" key="1">
    <source>
        <dbReference type="SAM" id="MobiDB-lite"/>
    </source>
</evidence>
<feature type="compositionally biased region" description="Basic and acidic residues" evidence="1">
    <location>
        <begin position="60"/>
        <end position="74"/>
    </location>
</feature>
<dbReference type="EMBL" id="NQVE01000162">
    <property type="protein sequence ID" value="RAL42815.1"/>
    <property type="molecule type" value="Genomic_DNA"/>
</dbReference>
<dbReference type="Proteomes" id="UP000249390">
    <property type="component" value="Unassembled WGS sequence"/>
</dbReference>
<name>A0A328DAR9_9ASTE</name>
<feature type="compositionally biased region" description="Pro residues" evidence="1">
    <location>
        <begin position="34"/>
        <end position="45"/>
    </location>
</feature>
<dbReference type="PANTHER" id="PTHR33595">
    <property type="entry name" value="VON WILLEBRAND FACTOR A DOMAIN PROTEIN"/>
    <property type="match status" value="1"/>
</dbReference>
<sequence length="212" mass="22139">MDRSGGCCIAPAASVYDMSNVEYIMLRYRPIAPKPAAPPSVPPPSLRFRRLGEVPGGRAARTDIRPPESARDAPRAVTLPFLPEKPERRGSPASGVMIGEGGGGHVTGRVPASGAVGTWVVVEDVRDGVWGPDGWDSGRTDKERVMNLARDTCPGFLSDGLNRVTWANAAYREMVGHSGGAAVVMGGGRGGAADHGGGVHVQGEGGHVRRQV</sequence>
<evidence type="ECO:0000259" key="2">
    <source>
        <dbReference type="Pfam" id="PF25821"/>
    </source>
</evidence>
<organism evidence="3 4">
    <name type="scientific">Cuscuta australis</name>
    <dbReference type="NCBI Taxonomy" id="267555"/>
    <lineage>
        <taxon>Eukaryota</taxon>
        <taxon>Viridiplantae</taxon>
        <taxon>Streptophyta</taxon>
        <taxon>Embryophyta</taxon>
        <taxon>Tracheophyta</taxon>
        <taxon>Spermatophyta</taxon>
        <taxon>Magnoliopsida</taxon>
        <taxon>eudicotyledons</taxon>
        <taxon>Gunneridae</taxon>
        <taxon>Pentapetalae</taxon>
        <taxon>asterids</taxon>
        <taxon>lamiids</taxon>
        <taxon>Solanales</taxon>
        <taxon>Convolvulaceae</taxon>
        <taxon>Cuscuteae</taxon>
        <taxon>Cuscuta</taxon>
        <taxon>Cuscuta subgen. Grammica</taxon>
        <taxon>Cuscuta sect. Cleistogrammica</taxon>
    </lineage>
</organism>
<gene>
    <name evidence="3" type="ORF">DM860_009322</name>
</gene>
<evidence type="ECO:0000313" key="3">
    <source>
        <dbReference type="EMBL" id="RAL42815.1"/>
    </source>
</evidence>
<proteinExistence type="predicted"/>
<dbReference type="AlphaFoldDB" id="A0A328DAR9"/>
<keyword evidence="4" id="KW-1185">Reference proteome</keyword>
<reference evidence="3 4" key="1">
    <citation type="submission" date="2018-06" db="EMBL/GenBank/DDBJ databases">
        <title>The Genome of Cuscuta australis (Dodder) Provides Insight into the Evolution of Plant Parasitism.</title>
        <authorList>
            <person name="Liu H."/>
        </authorList>
    </citation>
    <scope>NUCLEOTIDE SEQUENCE [LARGE SCALE GENOMIC DNA]</scope>
    <source>
        <strain evidence="4">cv. Yunnan</strain>
        <tissue evidence="3">Vines</tissue>
    </source>
</reference>
<dbReference type="InterPro" id="IPR057710">
    <property type="entry name" value="DUF7950"/>
</dbReference>
<evidence type="ECO:0000313" key="4">
    <source>
        <dbReference type="Proteomes" id="UP000249390"/>
    </source>
</evidence>